<feature type="transmembrane region" description="Helical" evidence="1">
    <location>
        <begin position="12"/>
        <end position="37"/>
    </location>
</feature>
<accession>A0A1H1RLP8</accession>
<protein>
    <submittedName>
        <fullName evidence="2">Uncharacterized protein</fullName>
    </submittedName>
</protein>
<dbReference type="Proteomes" id="UP000198688">
    <property type="component" value="Chromosome I"/>
</dbReference>
<evidence type="ECO:0000313" key="2">
    <source>
        <dbReference type="EMBL" id="SDS36618.1"/>
    </source>
</evidence>
<keyword evidence="1" id="KW-1133">Transmembrane helix</keyword>
<name>A0A1H1RLP8_9ACTN</name>
<dbReference type="RefSeq" id="WP_092541386.1">
    <property type="nucleotide sequence ID" value="NZ_BOMJ01000016.1"/>
</dbReference>
<dbReference type="AlphaFoldDB" id="A0A1H1RLP8"/>
<evidence type="ECO:0000256" key="1">
    <source>
        <dbReference type="SAM" id="Phobius"/>
    </source>
</evidence>
<feature type="transmembrane region" description="Helical" evidence="1">
    <location>
        <begin position="141"/>
        <end position="161"/>
    </location>
</feature>
<keyword evidence="3" id="KW-1185">Reference proteome</keyword>
<organism evidence="2 3">
    <name type="scientific">Actinoplanes derwentensis</name>
    <dbReference type="NCBI Taxonomy" id="113562"/>
    <lineage>
        <taxon>Bacteria</taxon>
        <taxon>Bacillati</taxon>
        <taxon>Actinomycetota</taxon>
        <taxon>Actinomycetes</taxon>
        <taxon>Micromonosporales</taxon>
        <taxon>Micromonosporaceae</taxon>
        <taxon>Actinoplanes</taxon>
    </lineage>
</organism>
<keyword evidence="1" id="KW-0812">Transmembrane</keyword>
<gene>
    <name evidence="2" type="ORF">SAMN04489716_0626</name>
</gene>
<sequence length="166" mass="16946">MQPSATASFPGRALLATGAAIAAAGAVVLSGLLMGLVGPGDVGEPIESGKPATIVFDGSPRMVWATADVDVHCQASSTAGPTSWGNTRMFQDFTTRDRFGVALLTAEPAGEHIWTCTAASPAGLSVGTPPLVHDLRTRTDLMLGVAALTLLALVLGVLAVVRRRAI</sequence>
<keyword evidence="1" id="KW-0472">Membrane</keyword>
<reference evidence="2 3" key="1">
    <citation type="submission" date="2016-10" db="EMBL/GenBank/DDBJ databases">
        <authorList>
            <person name="de Groot N.N."/>
        </authorList>
    </citation>
    <scope>NUCLEOTIDE SEQUENCE [LARGE SCALE GENOMIC DNA]</scope>
    <source>
        <strain evidence="2 3">DSM 43941</strain>
    </source>
</reference>
<proteinExistence type="predicted"/>
<evidence type="ECO:0000313" key="3">
    <source>
        <dbReference type="Proteomes" id="UP000198688"/>
    </source>
</evidence>
<dbReference type="EMBL" id="LT629758">
    <property type="protein sequence ID" value="SDS36618.1"/>
    <property type="molecule type" value="Genomic_DNA"/>
</dbReference>